<name>M5RK90_9BACT</name>
<dbReference type="Gene3D" id="3.40.50.1820">
    <property type="entry name" value="alpha/beta hydrolase"/>
    <property type="match status" value="1"/>
</dbReference>
<proteinExistence type="predicted"/>
<dbReference type="PANTHER" id="PTHR48081:SF13">
    <property type="entry name" value="ALPHA_BETA HYDROLASE"/>
    <property type="match status" value="1"/>
</dbReference>
<keyword evidence="4" id="KW-1185">Reference proteome</keyword>
<dbReference type="PANTHER" id="PTHR48081">
    <property type="entry name" value="AB HYDROLASE SUPERFAMILY PROTEIN C4A8.06C"/>
    <property type="match status" value="1"/>
</dbReference>
<feature type="domain" description="BD-FAE-like" evidence="2">
    <location>
        <begin position="49"/>
        <end position="253"/>
    </location>
</feature>
<dbReference type="EMBL" id="ANOG01000489">
    <property type="protein sequence ID" value="EMI19738.1"/>
    <property type="molecule type" value="Genomic_DNA"/>
</dbReference>
<dbReference type="Pfam" id="PF20434">
    <property type="entry name" value="BD-FAE"/>
    <property type="match status" value="1"/>
</dbReference>
<evidence type="ECO:0000313" key="3">
    <source>
        <dbReference type="EMBL" id="EMI19738.1"/>
    </source>
</evidence>
<comment type="caution">
    <text evidence="3">The sequence shown here is derived from an EMBL/GenBank/DDBJ whole genome shotgun (WGS) entry which is preliminary data.</text>
</comment>
<dbReference type="AlphaFoldDB" id="M5RK90"/>
<accession>M5RK90</accession>
<organism evidence="3 4">
    <name type="scientific">Rhodopirellula maiorica SM1</name>
    <dbReference type="NCBI Taxonomy" id="1265738"/>
    <lineage>
        <taxon>Bacteria</taxon>
        <taxon>Pseudomonadati</taxon>
        <taxon>Planctomycetota</taxon>
        <taxon>Planctomycetia</taxon>
        <taxon>Pirellulales</taxon>
        <taxon>Pirellulaceae</taxon>
        <taxon>Novipirellula</taxon>
    </lineage>
</organism>
<evidence type="ECO:0000256" key="1">
    <source>
        <dbReference type="ARBA" id="ARBA00022801"/>
    </source>
</evidence>
<dbReference type="Proteomes" id="UP000011991">
    <property type="component" value="Unassembled WGS sequence"/>
</dbReference>
<protein>
    <submittedName>
        <fullName evidence="3">Lipase/esterase</fullName>
    </submittedName>
</protein>
<reference evidence="3 4" key="1">
    <citation type="journal article" date="2013" name="Mar. Genomics">
        <title>Expression of sulfatases in Rhodopirellula baltica and the diversity of sulfatases in the genus Rhodopirellula.</title>
        <authorList>
            <person name="Wegner C.E."/>
            <person name="Richter-Heitmann T."/>
            <person name="Klindworth A."/>
            <person name="Klockow C."/>
            <person name="Richter M."/>
            <person name="Achstetter T."/>
            <person name="Glockner F.O."/>
            <person name="Harder J."/>
        </authorList>
    </citation>
    <scope>NUCLEOTIDE SEQUENCE [LARGE SCALE GENOMIC DNA]</scope>
    <source>
        <strain evidence="3 4">SM1</strain>
    </source>
</reference>
<dbReference type="SUPFAM" id="SSF53474">
    <property type="entry name" value="alpha/beta-Hydrolases"/>
    <property type="match status" value="1"/>
</dbReference>
<gene>
    <name evidence="3" type="ORF">RMSM_03344</name>
</gene>
<evidence type="ECO:0000259" key="2">
    <source>
        <dbReference type="Pfam" id="PF20434"/>
    </source>
</evidence>
<sequence>MMNGKTITLTLGILAALLMNGKLSGQDASKLIVHRDLVFAEADGKPLKLDLYLPAVQGKAPLVVWIHGGGWRAGSKAKPPIRKLTEHGYALASISYRFTDTAVFPAQIHDCKAAVRWLRGEAEQFGYNADWITVAGSSAGGYLALMLGVTDEVTEFEGTLGNHREQSSSVQAVVDYFGPSDFVLRGKTQPERAYTEKSGSFALLGGIRDGQITPDIERRASPATYVTADDPPLLVFHGTDDEVVRLDQSEHIVELYTKLGLTAKLVVVESAGHGGVRFFRDPNFTTMLKFLNQHRP</sequence>
<keyword evidence="1" id="KW-0378">Hydrolase</keyword>
<dbReference type="InterPro" id="IPR029058">
    <property type="entry name" value="AB_hydrolase_fold"/>
</dbReference>
<dbReference type="GO" id="GO:0016787">
    <property type="term" value="F:hydrolase activity"/>
    <property type="evidence" value="ECO:0007669"/>
    <property type="project" value="UniProtKB-KW"/>
</dbReference>
<evidence type="ECO:0000313" key="4">
    <source>
        <dbReference type="Proteomes" id="UP000011991"/>
    </source>
</evidence>
<dbReference type="RefSeq" id="WP_008697871.1">
    <property type="nucleotide sequence ID" value="NZ_ANOG01000489.1"/>
</dbReference>
<dbReference type="InterPro" id="IPR050300">
    <property type="entry name" value="GDXG_lipolytic_enzyme"/>
</dbReference>
<dbReference type="PATRIC" id="fig|1265738.3.peg.3338"/>
<dbReference type="InterPro" id="IPR049492">
    <property type="entry name" value="BD-FAE-like_dom"/>
</dbReference>